<dbReference type="Gramene" id="QL02p075323:mrna">
    <property type="protein sequence ID" value="QL02p075323:mrna"/>
    <property type="gene ID" value="QL02p075323"/>
</dbReference>
<reference evidence="1" key="2">
    <citation type="submission" date="2021-01" db="UniProtKB">
        <authorList>
            <consortium name="EnsemblPlants"/>
        </authorList>
    </citation>
    <scope>IDENTIFICATION</scope>
</reference>
<name>A0A7N2L021_QUELO</name>
<protein>
    <submittedName>
        <fullName evidence="1">Uncharacterized protein</fullName>
    </submittedName>
</protein>
<proteinExistence type="predicted"/>
<keyword evidence="2" id="KW-1185">Reference proteome</keyword>
<evidence type="ECO:0000313" key="2">
    <source>
        <dbReference type="Proteomes" id="UP000594261"/>
    </source>
</evidence>
<dbReference type="InParanoid" id="A0A7N2L021"/>
<accession>A0A7N2L021</accession>
<reference evidence="2" key="1">
    <citation type="journal article" date="2016" name="G3 (Bethesda)">
        <title>First Draft Assembly and Annotation of the Genome of a California Endemic Oak Quercus lobata Nee (Fagaceae).</title>
        <authorList>
            <person name="Sork V.L."/>
            <person name="Fitz-Gibbon S.T."/>
            <person name="Puiu D."/>
            <person name="Crepeau M."/>
            <person name="Gugger P.F."/>
            <person name="Sherman R."/>
            <person name="Stevens K."/>
            <person name="Langley C.H."/>
            <person name="Pellegrini M."/>
            <person name="Salzberg S.L."/>
        </authorList>
    </citation>
    <scope>NUCLEOTIDE SEQUENCE [LARGE SCALE GENOMIC DNA]</scope>
    <source>
        <strain evidence="2">cv. SW786</strain>
    </source>
</reference>
<sequence>MMPRYKPCRQGNVMRACCTIHNFIRMATRNDRLFTQFNIDNLTVEGEGGDTLGEPSHTIDLTDQVAEAMATYRDHIARLMNKDASVAELMKSSNGVLFWDVRLFRGVHAWDLEAMSDFMETIYGSPIKGLGEDKMCWIPSKAKGFMGNARRLIIYEKGRDIIGGVVEVERHGLVAKLNTKDIGIINGHAKLMKLSSSNGCQLLMQRQNLKALMEELLGLSHNSKELGDFYSRVNRFPMCRLGHLRNHPLLLTPKERFLLPVIAIILLNYGRTASTWRTSYNQQFKPHKVDIKKKVQGDREYWRIFTHREMSRYQPTPANQVVFSQNAKSHLNDEYQCGRGTCLRMVKLGFSTLGLILGDPFRSWTQKTLEEVEEDLNRFFPNMLPDLNAFLMDQGIDAFHKENDKYGEDVLSHLHPILKRCMFKNEICSYVIPEASQSQDLSSDQTNFKEKIQMSSIYPTYNLLAWQYLLKYVPSSYQLKEPLANPKDIRCGSSIADADLFFYS</sequence>
<evidence type="ECO:0000313" key="1">
    <source>
        <dbReference type="EnsemblPlants" id="QL02p075323:mrna"/>
    </source>
</evidence>
<dbReference type="EnsemblPlants" id="QL02p075323:mrna">
    <property type="protein sequence ID" value="QL02p075323:mrna"/>
    <property type="gene ID" value="QL02p075323"/>
</dbReference>
<dbReference type="Proteomes" id="UP000594261">
    <property type="component" value="Chromosome 2"/>
</dbReference>
<dbReference type="AlphaFoldDB" id="A0A7N2L021"/>
<organism evidence="1 2">
    <name type="scientific">Quercus lobata</name>
    <name type="common">Valley oak</name>
    <dbReference type="NCBI Taxonomy" id="97700"/>
    <lineage>
        <taxon>Eukaryota</taxon>
        <taxon>Viridiplantae</taxon>
        <taxon>Streptophyta</taxon>
        <taxon>Embryophyta</taxon>
        <taxon>Tracheophyta</taxon>
        <taxon>Spermatophyta</taxon>
        <taxon>Magnoliopsida</taxon>
        <taxon>eudicotyledons</taxon>
        <taxon>Gunneridae</taxon>
        <taxon>Pentapetalae</taxon>
        <taxon>rosids</taxon>
        <taxon>fabids</taxon>
        <taxon>Fagales</taxon>
        <taxon>Fagaceae</taxon>
        <taxon>Quercus</taxon>
    </lineage>
</organism>